<keyword evidence="10" id="KW-1185">Reference proteome</keyword>
<evidence type="ECO:0000259" key="8">
    <source>
        <dbReference type="Pfam" id="PF08281"/>
    </source>
</evidence>
<keyword evidence="4" id="KW-0238">DNA-binding</keyword>
<dbReference type="InterPro" id="IPR013324">
    <property type="entry name" value="RNA_pol_sigma_r3/r4-like"/>
</dbReference>
<dbReference type="InterPro" id="IPR013249">
    <property type="entry name" value="RNA_pol_sigma70_r4_t2"/>
</dbReference>
<evidence type="ECO:0000259" key="7">
    <source>
        <dbReference type="Pfam" id="PF04542"/>
    </source>
</evidence>
<keyword evidence="3" id="KW-0731">Sigma factor</keyword>
<feature type="region of interest" description="Disordered" evidence="6">
    <location>
        <begin position="169"/>
        <end position="189"/>
    </location>
</feature>
<evidence type="ECO:0000256" key="6">
    <source>
        <dbReference type="SAM" id="MobiDB-lite"/>
    </source>
</evidence>
<gene>
    <name evidence="9" type="ORF">GCM10009757_41170</name>
</gene>
<feature type="domain" description="RNA polymerase sigma-70 region 2" evidence="7">
    <location>
        <begin position="21"/>
        <end position="79"/>
    </location>
</feature>
<evidence type="ECO:0000313" key="10">
    <source>
        <dbReference type="Proteomes" id="UP001403094"/>
    </source>
</evidence>
<name>A0ABN2VE13_9ACTN</name>
<dbReference type="SUPFAM" id="SSF88946">
    <property type="entry name" value="Sigma2 domain of RNA polymerase sigma factors"/>
    <property type="match status" value="1"/>
</dbReference>
<dbReference type="CDD" id="cd06171">
    <property type="entry name" value="Sigma70_r4"/>
    <property type="match status" value="1"/>
</dbReference>
<evidence type="ECO:0000256" key="3">
    <source>
        <dbReference type="ARBA" id="ARBA00023082"/>
    </source>
</evidence>
<dbReference type="PANTHER" id="PTHR43133">
    <property type="entry name" value="RNA POLYMERASE ECF-TYPE SIGMA FACTO"/>
    <property type="match status" value="1"/>
</dbReference>
<comment type="similarity">
    <text evidence="1">Belongs to the sigma-70 factor family. ECF subfamily.</text>
</comment>
<evidence type="ECO:0000313" key="9">
    <source>
        <dbReference type="EMBL" id="GAA2059653.1"/>
    </source>
</evidence>
<dbReference type="Proteomes" id="UP001403094">
    <property type="component" value="Unassembled WGS sequence"/>
</dbReference>
<dbReference type="InterPro" id="IPR013325">
    <property type="entry name" value="RNA_pol_sigma_r2"/>
</dbReference>
<organism evidence="9 10">
    <name type="scientific">Streptomyces cheonanensis</name>
    <dbReference type="NCBI Taxonomy" id="312720"/>
    <lineage>
        <taxon>Bacteria</taxon>
        <taxon>Bacillati</taxon>
        <taxon>Actinomycetota</taxon>
        <taxon>Actinomycetes</taxon>
        <taxon>Kitasatosporales</taxon>
        <taxon>Streptomycetaceae</taxon>
        <taxon>Streptomyces</taxon>
    </lineage>
</organism>
<dbReference type="Gene3D" id="1.10.1740.10">
    <property type="match status" value="1"/>
</dbReference>
<comment type="caution">
    <text evidence="9">The sequence shown here is derived from an EMBL/GenBank/DDBJ whole genome shotgun (WGS) entry which is preliminary data.</text>
</comment>
<dbReference type="InterPro" id="IPR014325">
    <property type="entry name" value="RNA_pol_sigma-E_actinobac"/>
</dbReference>
<protein>
    <submittedName>
        <fullName evidence="9">SigE family RNA polymerase sigma factor</fullName>
    </submittedName>
</protein>
<keyword evidence="2" id="KW-0805">Transcription regulation</keyword>
<dbReference type="NCBIfam" id="TIGR02983">
    <property type="entry name" value="SigE-fam_strep"/>
    <property type="match status" value="1"/>
</dbReference>
<dbReference type="PANTHER" id="PTHR43133:SF50">
    <property type="entry name" value="ECF RNA POLYMERASE SIGMA FACTOR SIGM"/>
    <property type="match status" value="1"/>
</dbReference>
<evidence type="ECO:0000256" key="1">
    <source>
        <dbReference type="ARBA" id="ARBA00010641"/>
    </source>
</evidence>
<evidence type="ECO:0000256" key="5">
    <source>
        <dbReference type="ARBA" id="ARBA00023163"/>
    </source>
</evidence>
<proteinExistence type="inferred from homology"/>
<dbReference type="Pfam" id="PF08281">
    <property type="entry name" value="Sigma70_r4_2"/>
    <property type="match status" value="1"/>
</dbReference>
<dbReference type="SUPFAM" id="SSF88659">
    <property type="entry name" value="Sigma3 and sigma4 domains of RNA polymerase sigma factors"/>
    <property type="match status" value="1"/>
</dbReference>
<dbReference type="InterPro" id="IPR036388">
    <property type="entry name" value="WH-like_DNA-bd_sf"/>
</dbReference>
<dbReference type="InterPro" id="IPR014284">
    <property type="entry name" value="RNA_pol_sigma-70_dom"/>
</dbReference>
<reference evidence="9 10" key="1">
    <citation type="journal article" date="2019" name="Int. J. Syst. Evol. Microbiol.">
        <title>The Global Catalogue of Microorganisms (GCM) 10K type strain sequencing project: providing services to taxonomists for standard genome sequencing and annotation.</title>
        <authorList>
            <consortium name="The Broad Institute Genomics Platform"/>
            <consortium name="The Broad Institute Genome Sequencing Center for Infectious Disease"/>
            <person name="Wu L."/>
            <person name="Ma J."/>
        </authorList>
    </citation>
    <scope>NUCLEOTIDE SEQUENCE [LARGE SCALE GENOMIC DNA]</scope>
    <source>
        <strain evidence="9 10">JCM 14549</strain>
    </source>
</reference>
<dbReference type="RefSeq" id="WP_019432580.1">
    <property type="nucleotide sequence ID" value="NZ_BAAANQ010000009.1"/>
</dbReference>
<sequence length="189" mass="21694">MTRAPEAHDADFRAFATGRWPRLLRTAYLLTGHHHDAEDLVQVALVKAYARWHRVAQASDPDAYVWRILINAHRDRIRGLRVFEWLTVRFPERSERDRTEQVLDREVLARALQRLPPRQRAAVVLRYIEDRTETEVAALLAVRIGTVRSRAARGLQKLRADPAVRELRAPAGEQEVTDRAGAAQRSGVR</sequence>
<dbReference type="InterPro" id="IPR039425">
    <property type="entry name" value="RNA_pol_sigma-70-like"/>
</dbReference>
<dbReference type="Pfam" id="PF04542">
    <property type="entry name" value="Sigma70_r2"/>
    <property type="match status" value="1"/>
</dbReference>
<accession>A0ABN2VE13</accession>
<dbReference type="EMBL" id="BAAANQ010000009">
    <property type="protein sequence ID" value="GAA2059653.1"/>
    <property type="molecule type" value="Genomic_DNA"/>
</dbReference>
<dbReference type="Gene3D" id="1.10.10.10">
    <property type="entry name" value="Winged helix-like DNA-binding domain superfamily/Winged helix DNA-binding domain"/>
    <property type="match status" value="1"/>
</dbReference>
<dbReference type="NCBIfam" id="TIGR02937">
    <property type="entry name" value="sigma70-ECF"/>
    <property type="match status" value="1"/>
</dbReference>
<feature type="domain" description="RNA polymerase sigma factor 70 region 4 type 2" evidence="8">
    <location>
        <begin position="106"/>
        <end position="158"/>
    </location>
</feature>
<evidence type="ECO:0000256" key="2">
    <source>
        <dbReference type="ARBA" id="ARBA00023015"/>
    </source>
</evidence>
<dbReference type="InterPro" id="IPR007627">
    <property type="entry name" value="RNA_pol_sigma70_r2"/>
</dbReference>
<evidence type="ECO:0000256" key="4">
    <source>
        <dbReference type="ARBA" id="ARBA00023125"/>
    </source>
</evidence>
<keyword evidence="5" id="KW-0804">Transcription</keyword>